<sequence>MSEPSAKVTRYAMVTGIKPDKIGYYKELHAKAWPGVLKTIRGCNIRNYSIYLREIDGRFYLFGYFEYTGNDFKADMRRMGEDSVTQRWWRETDAMQLPLPEAEKTGEIWTPMEEVFHTP</sequence>
<dbReference type="InterPro" id="IPR008000">
    <property type="entry name" value="Rham/fucose_mutarotase"/>
</dbReference>
<dbReference type="PANTHER" id="PTHR34389">
    <property type="entry name" value="L-RHAMNOSE MUTAROTASE"/>
    <property type="match status" value="1"/>
</dbReference>
<keyword evidence="2" id="KW-1185">Reference proteome</keyword>
<dbReference type="Proteomes" id="UP000281028">
    <property type="component" value="Unassembled WGS sequence"/>
</dbReference>
<dbReference type="Pfam" id="PF05336">
    <property type="entry name" value="rhaM"/>
    <property type="match status" value="1"/>
</dbReference>
<dbReference type="SUPFAM" id="SSF54909">
    <property type="entry name" value="Dimeric alpha+beta barrel"/>
    <property type="match status" value="1"/>
</dbReference>
<dbReference type="PANTHER" id="PTHR34389:SF2">
    <property type="entry name" value="L-RHAMNOSE MUTAROTASE"/>
    <property type="match status" value="1"/>
</dbReference>
<evidence type="ECO:0000313" key="1">
    <source>
        <dbReference type="EMBL" id="NSL90823.1"/>
    </source>
</evidence>
<dbReference type="EMBL" id="RIAR02000001">
    <property type="protein sequence ID" value="NSL90823.1"/>
    <property type="molecule type" value="Genomic_DNA"/>
</dbReference>
<organism evidence="1 2">
    <name type="scientific">Chitinophaga solisilvae</name>
    <dbReference type="NCBI Taxonomy" id="1233460"/>
    <lineage>
        <taxon>Bacteria</taxon>
        <taxon>Pseudomonadati</taxon>
        <taxon>Bacteroidota</taxon>
        <taxon>Chitinophagia</taxon>
        <taxon>Chitinophagales</taxon>
        <taxon>Chitinophagaceae</taxon>
        <taxon>Chitinophaga</taxon>
    </lineage>
</organism>
<evidence type="ECO:0000313" key="2">
    <source>
        <dbReference type="Proteomes" id="UP000281028"/>
    </source>
</evidence>
<gene>
    <name evidence="1" type="ORF">ECE50_028630</name>
</gene>
<reference evidence="1" key="1">
    <citation type="submission" date="2020-05" db="EMBL/GenBank/DDBJ databases">
        <title>Chitinophaga laudate sp. nov., isolated from a tropical peat swamp.</title>
        <authorList>
            <person name="Goh C.B.S."/>
            <person name="Lee M.S."/>
            <person name="Parimannan S."/>
            <person name="Pasbakhsh P."/>
            <person name="Yule C.M."/>
            <person name="Rajandas H."/>
            <person name="Loke S."/>
            <person name="Croft L."/>
            <person name="Tan J.B.L."/>
        </authorList>
    </citation>
    <scope>NUCLEOTIDE SEQUENCE</scope>
    <source>
        <strain evidence="1">Mgbs1</strain>
    </source>
</reference>
<dbReference type="Gene3D" id="3.30.70.100">
    <property type="match status" value="1"/>
</dbReference>
<dbReference type="InterPro" id="IPR011008">
    <property type="entry name" value="Dimeric_a/b-barrel"/>
</dbReference>
<accession>A0A433WKU3</accession>
<name>A0A433WKU3_9BACT</name>
<dbReference type="OrthoDB" id="9799608at2"/>
<dbReference type="GO" id="GO:0016857">
    <property type="term" value="F:racemase and epimerase activity, acting on carbohydrates and derivatives"/>
    <property type="evidence" value="ECO:0007669"/>
    <property type="project" value="InterPro"/>
</dbReference>
<proteinExistence type="predicted"/>
<dbReference type="AlphaFoldDB" id="A0A433WKU3"/>
<protein>
    <submittedName>
        <fullName evidence="1">L-rhamnose mutarotase</fullName>
    </submittedName>
</protein>
<comment type="caution">
    <text evidence="1">The sequence shown here is derived from an EMBL/GenBank/DDBJ whole genome shotgun (WGS) entry which is preliminary data.</text>
</comment>